<dbReference type="PANTHER" id="PTHR21462">
    <property type="entry name" value="CELL SURFACE GLYCOPROTEIN OX2 RECEPTOR PRECURSOR"/>
    <property type="match status" value="1"/>
</dbReference>
<keyword evidence="3" id="KW-0812">Transmembrane</keyword>
<evidence type="ECO:0000256" key="6">
    <source>
        <dbReference type="ARBA" id="ARBA00023157"/>
    </source>
</evidence>
<dbReference type="InterPro" id="IPR040012">
    <property type="entry name" value="CD200R"/>
</dbReference>
<evidence type="ECO:0000256" key="7">
    <source>
        <dbReference type="ARBA" id="ARBA00023180"/>
    </source>
</evidence>
<dbReference type="InterPro" id="IPR003599">
    <property type="entry name" value="Ig_sub"/>
</dbReference>
<feature type="signal peptide" evidence="8">
    <location>
        <begin position="1"/>
        <end position="22"/>
    </location>
</feature>
<evidence type="ECO:0000259" key="9">
    <source>
        <dbReference type="PROSITE" id="PS50835"/>
    </source>
</evidence>
<keyword evidence="5" id="KW-0472">Membrane</keyword>
<dbReference type="GO" id="GO:0150077">
    <property type="term" value="P:regulation of neuroinflammatory response"/>
    <property type="evidence" value="ECO:0007669"/>
    <property type="project" value="InterPro"/>
</dbReference>
<dbReference type="Pfam" id="PF07686">
    <property type="entry name" value="V-set"/>
    <property type="match status" value="1"/>
</dbReference>
<keyword evidence="4" id="KW-1133">Transmembrane helix</keyword>
<comment type="subcellular location">
    <subcellularLocation>
        <location evidence="1">Membrane</location>
        <topology evidence="1">Single-pass membrane protein</topology>
    </subcellularLocation>
</comment>
<dbReference type="InterPro" id="IPR013106">
    <property type="entry name" value="Ig_V-set"/>
</dbReference>
<dbReference type="PROSITE" id="PS50835">
    <property type="entry name" value="IG_LIKE"/>
    <property type="match status" value="1"/>
</dbReference>
<gene>
    <name evidence="10" type="ORF">DPX16_4629</name>
</gene>
<dbReference type="OrthoDB" id="8915654at2759"/>
<feature type="domain" description="Ig-like" evidence="9">
    <location>
        <begin position="30"/>
        <end position="143"/>
    </location>
</feature>
<name>A0A3N0YC26_ANAGA</name>
<dbReference type="InterPro" id="IPR007110">
    <property type="entry name" value="Ig-like_dom"/>
</dbReference>
<dbReference type="InterPro" id="IPR036179">
    <property type="entry name" value="Ig-like_dom_sf"/>
</dbReference>
<protein>
    <recommendedName>
        <fullName evidence="9">Ig-like domain-containing protein</fullName>
    </recommendedName>
</protein>
<dbReference type="GO" id="GO:0016020">
    <property type="term" value="C:membrane"/>
    <property type="evidence" value="ECO:0007669"/>
    <property type="project" value="UniProtKB-SubCell"/>
</dbReference>
<comment type="caution">
    <text evidence="10">The sequence shown here is derived from an EMBL/GenBank/DDBJ whole genome shotgun (WGS) entry which is preliminary data.</text>
</comment>
<dbReference type="GO" id="GO:0038023">
    <property type="term" value="F:signaling receptor activity"/>
    <property type="evidence" value="ECO:0007669"/>
    <property type="project" value="InterPro"/>
</dbReference>
<dbReference type="EMBL" id="RJVU01047220">
    <property type="protein sequence ID" value="ROL43795.1"/>
    <property type="molecule type" value="Genomic_DNA"/>
</dbReference>
<evidence type="ECO:0000313" key="10">
    <source>
        <dbReference type="EMBL" id="ROL43795.1"/>
    </source>
</evidence>
<sequence>MVNSWILTLAVLLSIFGPGCHTKGDQDNVPHKNQDAAIEKLTVFKEQTFVAGSDVTLWCADNVTDVKWKELIFIKWNISMQGKKCYLGLSSELGPNNTCKDGKRLNHTSFSLFIPKISMQDEGFYLCDLSYKGGSKTVNISVSVNRLETQLDSENGQRIAVCKATYKDTAPTLHWEPALNFSFTNTSVNEVGTFFIMENHVHLPDDVIISTLTCVASYTSVSGSVQQKSTLDVTTQGEHTVF</sequence>
<dbReference type="GO" id="GO:0009986">
    <property type="term" value="C:cell surface"/>
    <property type="evidence" value="ECO:0007669"/>
    <property type="project" value="UniProtKB-ARBA"/>
</dbReference>
<reference evidence="10 11" key="1">
    <citation type="submission" date="2018-10" db="EMBL/GenBank/DDBJ databases">
        <title>Genome assembly for a Yunnan-Guizhou Plateau 3E fish, Anabarilius grahami (Regan), and its evolutionary and genetic applications.</title>
        <authorList>
            <person name="Jiang W."/>
        </authorList>
    </citation>
    <scope>NUCLEOTIDE SEQUENCE [LARGE SCALE GENOMIC DNA]</scope>
    <source>
        <strain evidence="10">AG-KIZ</strain>
        <tissue evidence="10">Muscle</tissue>
    </source>
</reference>
<evidence type="ECO:0000313" key="11">
    <source>
        <dbReference type="Proteomes" id="UP000281406"/>
    </source>
</evidence>
<dbReference type="Proteomes" id="UP000281406">
    <property type="component" value="Unassembled WGS sequence"/>
</dbReference>
<dbReference type="SUPFAM" id="SSF48726">
    <property type="entry name" value="Immunoglobulin"/>
    <property type="match status" value="1"/>
</dbReference>
<dbReference type="PANTHER" id="PTHR21462:SF2">
    <property type="entry name" value="CELL SURFACE GLYCOPROTEIN CD200 RECEPTOR 2"/>
    <property type="match status" value="1"/>
</dbReference>
<feature type="chain" id="PRO_5018017655" description="Ig-like domain-containing protein" evidence="8">
    <location>
        <begin position="23"/>
        <end position="242"/>
    </location>
</feature>
<evidence type="ECO:0000256" key="5">
    <source>
        <dbReference type="ARBA" id="ARBA00023136"/>
    </source>
</evidence>
<evidence type="ECO:0000256" key="1">
    <source>
        <dbReference type="ARBA" id="ARBA00004167"/>
    </source>
</evidence>
<dbReference type="AlphaFoldDB" id="A0A3N0YC26"/>
<dbReference type="InterPro" id="IPR013783">
    <property type="entry name" value="Ig-like_fold"/>
</dbReference>
<evidence type="ECO:0000256" key="4">
    <source>
        <dbReference type="ARBA" id="ARBA00022989"/>
    </source>
</evidence>
<evidence type="ECO:0000256" key="8">
    <source>
        <dbReference type="SAM" id="SignalP"/>
    </source>
</evidence>
<comment type="similarity">
    <text evidence="2">Belongs to the CD200R family.</text>
</comment>
<accession>A0A3N0YC26</accession>
<keyword evidence="7" id="KW-0325">Glycoprotein</keyword>
<evidence type="ECO:0000256" key="2">
    <source>
        <dbReference type="ARBA" id="ARBA00008215"/>
    </source>
</evidence>
<keyword evidence="6" id="KW-1015">Disulfide bond</keyword>
<organism evidence="10 11">
    <name type="scientific">Anabarilius grahami</name>
    <name type="common">Kanglang fish</name>
    <name type="synonym">Barilius grahami</name>
    <dbReference type="NCBI Taxonomy" id="495550"/>
    <lineage>
        <taxon>Eukaryota</taxon>
        <taxon>Metazoa</taxon>
        <taxon>Chordata</taxon>
        <taxon>Craniata</taxon>
        <taxon>Vertebrata</taxon>
        <taxon>Euteleostomi</taxon>
        <taxon>Actinopterygii</taxon>
        <taxon>Neopterygii</taxon>
        <taxon>Teleostei</taxon>
        <taxon>Ostariophysi</taxon>
        <taxon>Cypriniformes</taxon>
        <taxon>Xenocyprididae</taxon>
        <taxon>Xenocypridinae</taxon>
        <taxon>Xenocypridinae incertae sedis</taxon>
        <taxon>Anabarilius</taxon>
    </lineage>
</organism>
<dbReference type="SMART" id="SM00409">
    <property type="entry name" value="IG"/>
    <property type="match status" value="1"/>
</dbReference>
<keyword evidence="8" id="KW-0732">Signal</keyword>
<proteinExistence type="inferred from homology"/>
<keyword evidence="11" id="KW-1185">Reference proteome</keyword>
<dbReference type="Gene3D" id="2.60.40.10">
    <property type="entry name" value="Immunoglobulins"/>
    <property type="match status" value="2"/>
</dbReference>
<evidence type="ECO:0000256" key="3">
    <source>
        <dbReference type="ARBA" id="ARBA00022692"/>
    </source>
</evidence>